<dbReference type="Proteomes" id="UP001567538">
    <property type="component" value="Unassembled WGS sequence"/>
</dbReference>
<evidence type="ECO:0000256" key="6">
    <source>
        <dbReference type="ARBA" id="ARBA00023163"/>
    </source>
</evidence>
<dbReference type="InterPro" id="IPR000679">
    <property type="entry name" value="Znf_GATA"/>
</dbReference>
<feature type="compositionally biased region" description="Low complexity" evidence="9">
    <location>
        <begin position="59"/>
        <end position="68"/>
    </location>
</feature>
<evidence type="ECO:0000256" key="2">
    <source>
        <dbReference type="ARBA" id="ARBA00022771"/>
    </source>
</evidence>
<evidence type="ECO:0000256" key="8">
    <source>
        <dbReference type="PROSITE-ProRule" id="PRU00094"/>
    </source>
</evidence>
<proteinExistence type="inferred from homology"/>
<dbReference type="SUPFAM" id="SSF57716">
    <property type="entry name" value="Glucocorticoid receptor-like (DNA-binding domain)"/>
    <property type="match status" value="1"/>
</dbReference>
<organism evidence="11 12">
    <name type="scientific">Salvia divinorum</name>
    <name type="common">Maria pastora</name>
    <name type="synonym">Diviner's sage</name>
    <dbReference type="NCBI Taxonomy" id="28513"/>
    <lineage>
        <taxon>Eukaryota</taxon>
        <taxon>Viridiplantae</taxon>
        <taxon>Streptophyta</taxon>
        <taxon>Embryophyta</taxon>
        <taxon>Tracheophyta</taxon>
        <taxon>Spermatophyta</taxon>
        <taxon>Magnoliopsida</taxon>
        <taxon>eudicotyledons</taxon>
        <taxon>Gunneridae</taxon>
        <taxon>Pentapetalae</taxon>
        <taxon>asterids</taxon>
        <taxon>lamiids</taxon>
        <taxon>Lamiales</taxon>
        <taxon>Lamiaceae</taxon>
        <taxon>Nepetoideae</taxon>
        <taxon>Mentheae</taxon>
        <taxon>Salviinae</taxon>
        <taxon>Salvia</taxon>
        <taxon>Salvia subgen. Calosphace</taxon>
    </lineage>
</organism>
<evidence type="ECO:0000256" key="7">
    <source>
        <dbReference type="ARBA" id="ARBA00024019"/>
    </source>
</evidence>
<evidence type="ECO:0000256" key="9">
    <source>
        <dbReference type="SAM" id="MobiDB-lite"/>
    </source>
</evidence>
<dbReference type="CDD" id="cd00202">
    <property type="entry name" value="ZnF_GATA"/>
    <property type="match status" value="1"/>
</dbReference>
<evidence type="ECO:0000259" key="10">
    <source>
        <dbReference type="PROSITE" id="PS50114"/>
    </source>
</evidence>
<dbReference type="PANTHER" id="PTHR46813:SF16">
    <property type="entry name" value="GATA TRANSCRIPTION FACTOR 18"/>
    <property type="match status" value="1"/>
</dbReference>
<dbReference type="PROSITE" id="PS50114">
    <property type="entry name" value="GATA_ZN_FINGER_2"/>
    <property type="match status" value="1"/>
</dbReference>
<evidence type="ECO:0000256" key="1">
    <source>
        <dbReference type="ARBA" id="ARBA00022723"/>
    </source>
</evidence>
<keyword evidence="2 8" id="KW-0863">Zinc-finger</keyword>
<feature type="domain" description="GATA-type" evidence="10">
    <location>
        <begin position="94"/>
        <end position="129"/>
    </location>
</feature>
<sequence length="140" mass="15492">MDKRSGNSHSRDDKFKNIDLTLKLGPSQYYSENQDEQNDDEAACEKVNDMGNWNVPYNSSSSSAAAPSTYNYLPYQGSFPHNTSTTSTRKRPMVDDTKACKACGSHATPLWRKGPDGPQTLCNACGLRHLRTVKRSAGDQ</sequence>
<dbReference type="InterPro" id="IPR013088">
    <property type="entry name" value="Znf_NHR/GATA"/>
</dbReference>
<evidence type="ECO:0000256" key="5">
    <source>
        <dbReference type="ARBA" id="ARBA00023125"/>
    </source>
</evidence>
<accession>A0ABD1H1Q8</accession>
<reference evidence="11 12" key="1">
    <citation type="submission" date="2024-06" db="EMBL/GenBank/DDBJ databases">
        <title>A chromosome level genome sequence of Diviner's sage (Salvia divinorum).</title>
        <authorList>
            <person name="Ford S.A."/>
            <person name="Ro D.-K."/>
            <person name="Ness R.W."/>
            <person name="Phillips M.A."/>
        </authorList>
    </citation>
    <scope>NUCLEOTIDE SEQUENCE [LARGE SCALE GENOMIC DNA]</scope>
    <source>
        <strain evidence="11">SAF-2024a</strain>
        <tissue evidence="11">Leaf</tissue>
    </source>
</reference>
<evidence type="ECO:0000313" key="12">
    <source>
        <dbReference type="Proteomes" id="UP001567538"/>
    </source>
</evidence>
<evidence type="ECO:0000313" key="11">
    <source>
        <dbReference type="EMBL" id="KAL1550348.1"/>
    </source>
</evidence>
<keyword evidence="12" id="KW-1185">Reference proteome</keyword>
<dbReference type="GO" id="GO:0008270">
    <property type="term" value="F:zinc ion binding"/>
    <property type="evidence" value="ECO:0007669"/>
    <property type="project" value="UniProtKB-KW"/>
</dbReference>
<dbReference type="EMBL" id="JBEAFC010000007">
    <property type="protein sequence ID" value="KAL1550348.1"/>
    <property type="molecule type" value="Genomic_DNA"/>
</dbReference>
<name>A0ABD1H1Q8_SALDI</name>
<comment type="caution">
    <text evidence="11">The sequence shown here is derived from an EMBL/GenBank/DDBJ whole genome shotgun (WGS) entry which is preliminary data.</text>
</comment>
<dbReference type="GO" id="GO:0003677">
    <property type="term" value="F:DNA binding"/>
    <property type="evidence" value="ECO:0007669"/>
    <property type="project" value="UniProtKB-KW"/>
</dbReference>
<dbReference type="SMART" id="SM00401">
    <property type="entry name" value="ZnF_GATA"/>
    <property type="match status" value="1"/>
</dbReference>
<dbReference type="AlphaFoldDB" id="A0ABD1H1Q8"/>
<gene>
    <name evidence="11" type="primary">WC2</name>
    <name evidence="11" type="ORF">AAHA92_18322</name>
</gene>
<feature type="region of interest" description="Disordered" evidence="9">
    <location>
        <begin position="56"/>
        <end position="93"/>
    </location>
</feature>
<keyword evidence="1" id="KW-0479">Metal-binding</keyword>
<keyword evidence="6" id="KW-0804">Transcription</keyword>
<keyword evidence="4" id="KW-0805">Transcription regulation</keyword>
<dbReference type="PANTHER" id="PTHR46813">
    <property type="entry name" value="GATA TRANSCRIPTION FACTOR 18"/>
    <property type="match status" value="1"/>
</dbReference>
<dbReference type="Pfam" id="PF00320">
    <property type="entry name" value="GATA"/>
    <property type="match status" value="1"/>
</dbReference>
<comment type="similarity">
    <text evidence="7">Belongs to the type IV zinc-finger family. Class B subfamily.</text>
</comment>
<protein>
    <submittedName>
        <fullName evidence="11">White collar 2 type of transcription factor</fullName>
    </submittedName>
</protein>
<keyword evidence="5" id="KW-0238">DNA-binding</keyword>
<evidence type="ECO:0000256" key="4">
    <source>
        <dbReference type="ARBA" id="ARBA00023015"/>
    </source>
</evidence>
<dbReference type="Gene3D" id="3.30.50.10">
    <property type="entry name" value="Erythroid Transcription Factor GATA-1, subunit A"/>
    <property type="match status" value="1"/>
</dbReference>
<evidence type="ECO:0000256" key="3">
    <source>
        <dbReference type="ARBA" id="ARBA00022833"/>
    </source>
</evidence>
<keyword evidence="3" id="KW-0862">Zinc</keyword>